<dbReference type="PANTHER" id="PTHR28304">
    <property type="entry name" value="PEROXISOMAL MEMBRANE PROTEIN PEX29"/>
    <property type="match status" value="1"/>
</dbReference>
<dbReference type="GeneID" id="73468419"/>
<keyword evidence="3 5" id="KW-1133">Transmembrane helix</keyword>
<organism evidence="7 8">
    <name type="scientific">[Candida] subhashii</name>
    <dbReference type="NCBI Taxonomy" id="561895"/>
    <lineage>
        <taxon>Eukaryota</taxon>
        <taxon>Fungi</taxon>
        <taxon>Dikarya</taxon>
        <taxon>Ascomycota</taxon>
        <taxon>Saccharomycotina</taxon>
        <taxon>Pichiomycetes</taxon>
        <taxon>Debaryomycetaceae</taxon>
        <taxon>Spathaspora</taxon>
    </lineage>
</organism>
<sequence>MDSQRIRDKALGFLASTIEKSNNFAEARPGSKRAIAVGTASTLMEIGFEQLNKKEDGELTDLTEQEIAQIESMESSAEDVKPASSKHFTDRLFDKLIQTSLPPDITDTMFDEDAASDDDDDDRSSKQSLSFSLLVNNLTKLTAKLTFYFVLQYGILHIITWKQPTKTLTALVLYHGVCLWPHLVLVYPLMYILFGVLVPGYVHKHPMKRSDLIRVSARGQKIWEFFSSEETSIVNEYIEDDYTMDDTLSVSSDNVSVLSQAPSEFASSTEEFKESAKKKKNSQVTLVRNMKQIQKLTTDLLKGIEKAETFYYETGGFKDERLSTFIFYGILIASFVVVFLGQFIPWRFVFISAGWVGLTLCHPNAKKYLLELQNAKKTVAPRYPHAPPESHSAEKQQFDRDDIIVDDAPDIRTVEVFELQTRSSFSGSWSFYRFASTMYGRNDKLRVSKKRPSGVEDLARVLPPKDWMFDFGLVNKWKVDLDPIKFVQEREFDPELFKIDIHEKEGWIYDNLNNVEMMDFDFQVRRRRLFRDCFRYGRPHKTSTSSS</sequence>
<dbReference type="Pfam" id="PF06398">
    <property type="entry name" value="Pex24p"/>
    <property type="match status" value="1"/>
</dbReference>
<dbReference type="AlphaFoldDB" id="A0A8J5QQP9"/>
<dbReference type="Proteomes" id="UP000694255">
    <property type="component" value="Unassembled WGS sequence"/>
</dbReference>
<evidence type="ECO:0000256" key="5">
    <source>
        <dbReference type="SAM" id="Phobius"/>
    </source>
</evidence>
<keyword evidence="2 5" id="KW-0812">Transmembrane</keyword>
<keyword evidence="4 5" id="KW-0472">Membrane</keyword>
<feature type="transmembrane region" description="Helical" evidence="5">
    <location>
        <begin position="325"/>
        <end position="344"/>
    </location>
</feature>
<proteinExistence type="predicted"/>
<dbReference type="RefSeq" id="XP_049265092.1">
    <property type="nucleotide sequence ID" value="XM_049405290.1"/>
</dbReference>
<gene>
    <name evidence="7" type="ORF">J8A68_001618</name>
</gene>
<dbReference type="EMBL" id="JAGSYN010000062">
    <property type="protein sequence ID" value="KAG7664860.1"/>
    <property type="molecule type" value="Genomic_DNA"/>
</dbReference>
<evidence type="ECO:0000313" key="7">
    <source>
        <dbReference type="EMBL" id="KAG7664860.1"/>
    </source>
</evidence>
<dbReference type="GO" id="GO:0007031">
    <property type="term" value="P:peroxisome organization"/>
    <property type="evidence" value="ECO:0007669"/>
    <property type="project" value="UniProtKB-ARBA"/>
</dbReference>
<evidence type="ECO:0000259" key="6">
    <source>
        <dbReference type="Pfam" id="PF06398"/>
    </source>
</evidence>
<feature type="transmembrane region" description="Helical" evidence="5">
    <location>
        <begin position="141"/>
        <end position="159"/>
    </location>
</feature>
<keyword evidence="8" id="KW-1185">Reference proteome</keyword>
<dbReference type="OrthoDB" id="74314at2759"/>
<evidence type="ECO:0000256" key="1">
    <source>
        <dbReference type="ARBA" id="ARBA00004141"/>
    </source>
</evidence>
<comment type="subcellular location">
    <subcellularLocation>
        <location evidence="1">Membrane</location>
        <topology evidence="1">Multi-pass membrane protein</topology>
    </subcellularLocation>
</comment>
<evidence type="ECO:0000256" key="3">
    <source>
        <dbReference type="ARBA" id="ARBA00022989"/>
    </source>
</evidence>
<dbReference type="PANTHER" id="PTHR28304:SF1">
    <property type="entry name" value="PEROXISOMAL MEMBRANE PROTEIN PEX28"/>
    <property type="match status" value="1"/>
</dbReference>
<dbReference type="InterPro" id="IPR010482">
    <property type="entry name" value="TECPR1-like_DysF"/>
</dbReference>
<feature type="domain" description="TECPR1-like DysF" evidence="6">
    <location>
        <begin position="129"/>
        <end position="531"/>
    </location>
</feature>
<evidence type="ECO:0000256" key="4">
    <source>
        <dbReference type="ARBA" id="ARBA00023136"/>
    </source>
</evidence>
<comment type="caution">
    <text evidence="7">The sequence shown here is derived from an EMBL/GenBank/DDBJ whole genome shotgun (WGS) entry which is preliminary data.</text>
</comment>
<evidence type="ECO:0000256" key="2">
    <source>
        <dbReference type="ARBA" id="ARBA00022692"/>
    </source>
</evidence>
<reference evidence="7 8" key="1">
    <citation type="journal article" date="2021" name="DNA Res.">
        <title>Genome analysis of Candida subhashii reveals its hybrid nature and dual mitochondrial genome conformations.</title>
        <authorList>
            <person name="Mixao V."/>
            <person name="Hegedusova E."/>
            <person name="Saus E."/>
            <person name="Pryszcz L.P."/>
            <person name="Cillingova A."/>
            <person name="Nosek J."/>
            <person name="Gabaldon T."/>
        </authorList>
    </citation>
    <scope>NUCLEOTIDE SEQUENCE [LARGE SCALE GENOMIC DNA]</scope>
    <source>
        <strain evidence="7 8">CBS 10753</strain>
    </source>
</reference>
<dbReference type="GO" id="GO:0005778">
    <property type="term" value="C:peroxisomal membrane"/>
    <property type="evidence" value="ECO:0007669"/>
    <property type="project" value="TreeGrafter"/>
</dbReference>
<feature type="transmembrane region" description="Helical" evidence="5">
    <location>
        <begin position="179"/>
        <end position="202"/>
    </location>
</feature>
<protein>
    <recommendedName>
        <fullName evidence="6">TECPR1-like DysF domain-containing protein</fullName>
    </recommendedName>
</protein>
<evidence type="ECO:0000313" key="8">
    <source>
        <dbReference type="Proteomes" id="UP000694255"/>
    </source>
</evidence>
<accession>A0A8J5QQP9</accession>
<dbReference type="InterPro" id="IPR052816">
    <property type="entry name" value="Peroxisomal_Membrane_PEX28-32"/>
</dbReference>
<name>A0A8J5QQP9_9ASCO</name>